<reference evidence="3" key="1">
    <citation type="journal article" date="2019" name="Int. J. Syst. Evol. Microbiol.">
        <title>The Global Catalogue of Microorganisms (GCM) 10K type strain sequencing project: providing services to taxonomists for standard genome sequencing and annotation.</title>
        <authorList>
            <consortium name="The Broad Institute Genomics Platform"/>
            <consortium name="The Broad Institute Genome Sequencing Center for Infectious Disease"/>
            <person name="Wu L."/>
            <person name="Ma J."/>
        </authorList>
    </citation>
    <scope>NUCLEOTIDE SEQUENCE [LARGE SCALE GENOMIC DNA]</scope>
    <source>
        <strain evidence="3">KCTC 52438</strain>
    </source>
</reference>
<name>A0ABV7HEW5_9GAMM</name>
<dbReference type="Gene3D" id="1.10.3210.10">
    <property type="entry name" value="Hypothetical protein af1432"/>
    <property type="match status" value="1"/>
</dbReference>
<evidence type="ECO:0000259" key="1">
    <source>
        <dbReference type="PROSITE" id="PS51833"/>
    </source>
</evidence>
<sequence>MELADIFNSSQQLPSIPKVVQELIESFKDEESIDIDDIADKISKDQVLSAKVLRIANSAKFSSSREVKTINDAVVLLGLSMLRTMVLASGISAAVTVPQGFDRKGFWKDSFAVAELSRWIARYTNVNPESAFTAGMLYSIGIVLMHTVYPQECVGVDAMIKEGKDRREAEHQVFGYDYAEVGAELARRWRFPNEMSDGIAHHYDPLANDPVPPMAGIINLALFLHQAHMDELSEDEIIARFPSQIADAVGMDHPRALQEVQDAVGVEEALDALLEGL</sequence>
<dbReference type="PANTHER" id="PTHR33525">
    <property type="match status" value="1"/>
</dbReference>
<protein>
    <submittedName>
        <fullName evidence="2">HDOD domain-containing protein</fullName>
    </submittedName>
</protein>
<evidence type="ECO:0000313" key="2">
    <source>
        <dbReference type="EMBL" id="MFC3150086.1"/>
    </source>
</evidence>
<proteinExistence type="predicted"/>
<dbReference type="EMBL" id="JBHRSZ010000002">
    <property type="protein sequence ID" value="MFC3150086.1"/>
    <property type="molecule type" value="Genomic_DNA"/>
</dbReference>
<evidence type="ECO:0000313" key="3">
    <source>
        <dbReference type="Proteomes" id="UP001595476"/>
    </source>
</evidence>
<gene>
    <name evidence="2" type="ORF">ACFOEK_03520</name>
</gene>
<dbReference type="Proteomes" id="UP001595476">
    <property type="component" value="Unassembled WGS sequence"/>
</dbReference>
<dbReference type="InterPro" id="IPR013976">
    <property type="entry name" value="HDOD"/>
</dbReference>
<dbReference type="PROSITE" id="PS51833">
    <property type="entry name" value="HDOD"/>
    <property type="match status" value="1"/>
</dbReference>
<dbReference type="PANTHER" id="PTHR33525:SF6">
    <property type="entry name" value="HDOD DOMAIN-CONTAINING PROTEIN"/>
    <property type="match status" value="1"/>
</dbReference>
<dbReference type="SUPFAM" id="SSF109604">
    <property type="entry name" value="HD-domain/PDEase-like"/>
    <property type="match status" value="1"/>
</dbReference>
<comment type="caution">
    <text evidence="2">The sequence shown here is derived from an EMBL/GenBank/DDBJ whole genome shotgun (WGS) entry which is preliminary data.</text>
</comment>
<dbReference type="InterPro" id="IPR052340">
    <property type="entry name" value="RNase_Y/CdgJ"/>
</dbReference>
<organism evidence="2 3">
    <name type="scientific">Litoribrevibacter euphylliae</name>
    <dbReference type="NCBI Taxonomy" id="1834034"/>
    <lineage>
        <taxon>Bacteria</taxon>
        <taxon>Pseudomonadati</taxon>
        <taxon>Pseudomonadota</taxon>
        <taxon>Gammaproteobacteria</taxon>
        <taxon>Oceanospirillales</taxon>
        <taxon>Oceanospirillaceae</taxon>
        <taxon>Litoribrevibacter</taxon>
    </lineage>
</organism>
<keyword evidence="3" id="KW-1185">Reference proteome</keyword>
<feature type="domain" description="HDOD" evidence="1">
    <location>
        <begin position="13"/>
        <end position="205"/>
    </location>
</feature>
<accession>A0ABV7HEW5</accession>
<dbReference type="Pfam" id="PF08668">
    <property type="entry name" value="HDOD"/>
    <property type="match status" value="1"/>
</dbReference>
<dbReference type="RefSeq" id="WP_386716241.1">
    <property type="nucleotide sequence ID" value="NZ_JBHRSZ010000002.1"/>
</dbReference>